<evidence type="ECO:0000313" key="3">
    <source>
        <dbReference type="Proteomes" id="UP001596312"/>
    </source>
</evidence>
<protein>
    <submittedName>
        <fullName evidence="2">Competence/damage-inducible protein A</fullName>
    </submittedName>
</protein>
<name>A0ABD5V9H5_9EURY</name>
<dbReference type="InterPro" id="IPR056596">
    <property type="entry name" value="FLAD1_M"/>
</dbReference>
<evidence type="ECO:0000259" key="1">
    <source>
        <dbReference type="SMART" id="SM00852"/>
    </source>
</evidence>
<dbReference type="Pfam" id="PF24102">
    <property type="entry name" value="FLAD1_M"/>
    <property type="match status" value="1"/>
</dbReference>
<organism evidence="2 3">
    <name type="scientific">Halalkalicoccus tibetensis</name>
    <dbReference type="NCBI Taxonomy" id="175632"/>
    <lineage>
        <taxon>Archaea</taxon>
        <taxon>Methanobacteriati</taxon>
        <taxon>Methanobacteriota</taxon>
        <taxon>Stenosarchaea group</taxon>
        <taxon>Halobacteria</taxon>
        <taxon>Halobacteriales</taxon>
        <taxon>Halococcaceae</taxon>
        <taxon>Halalkalicoccus</taxon>
    </lineage>
</organism>
<gene>
    <name evidence="2" type="ORF">ACFQGH_13540</name>
</gene>
<reference evidence="2 3" key="1">
    <citation type="journal article" date="2019" name="Int. J. Syst. Evol. Microbiol.">
        <title>The Global Catalogue of Microorganisms (GCM) 10K type strain sequencing project: providing services to taxonomists for standard genome sequencing and annotation.</title>
        <authorList>
            <consortium name="The Broad Institute Genomics Platform"/>
            <consortium name="The Broad Institute Genome Sequencing Center for Infectious Disease"/>
            <person name="Wu L."/>
            <person name="Ma J."/>
        </authorList>
    </citation>
    <scope>NUCLEOTIDE SEQUENCE [LARGE SCALE GENOMIC DNA]</scope>
    <source>
        <strain evidence="2 3">CGMCC 1.3240</strain>
    </source>
</reference>
<dbReference type="RefSeq" id="WP_340604774.1">
    <property type="nucleotide sequence ID" value="NZ_JBBMXV010000004.1"/>
</dbReference>
<feature type="domain" description="MoaB/Mog" evidence="1">
    <location>
        <begin position="4"/>
        <end position="163"/>
    </location>
</feature>
<comment type="caution">
    <text evidence="2">The sequence shown here is derived from an EMBL/GenBank/DDBJ whole genome shotgun (WGS) entry which is preliminary data.</text>
</comment>
<dbReference type="EMBL" id="JBHSXQ010000004">
    <property type="protein sequence ID" value="MFC6906217.1"/>
    <property type="molecule type" value="Genomic_DNA"/>
</dbReference>
<dbReference type="CDD" id="cd00885">
    <property type="entry name" value="cinA"/>
    <property type="match status" value="1"/>
</dbReference>
<dbReference type="PANTHER" id="PTHR13939:SF0">
    <property type="entry name" value="NMN AMIDOHYDROLASE-LIKE PROTEIN YFAY"/>
    <property type="match status" value="1"/>
</dbReference>
<dbReference type="InterPro" id="IPR050101">
    <property type="entry name" value="CinA"/>
</dbReference>
<evidence type="ECO:0000313" key="2">
    <source>
        <dbReference type="EMBL" id="MFC6906217.1"/>
    </source>
</evidence>
<dbReference type="Proteomes" id="UP001596312">
    <property type="component" value="Unassembled WGS sequence"/>
</dbReference>
<sequence length="229" mass="24581">MHVAVVTVGDEILAGDTINTNAAWLGKRLAERGVDVERVTVLPDRVGEIARVVNEYRAEYDAVIVTGGLGPTHDDVTMEGVAAAIGRGVERNEEALAWLVEEGGYERDELTAGTADLPRGARPLHNEAGVAPGAVVEGIYVLPGVPSEMKAMFESIEGEFEGEPRYVARVETSEPESELVPRLAELRERFDVSVGSYPGDGVSLKLIGTDEATVEAAADWLRERVELDG</sequence>
<dbReference type="Pfam" id="PF00994">
    <property type="entry name" value="MoCF_biosynth"/>
    <property type="match status" value="1"/>
</dbReference>
<keyword evidence="3" id="KW-1185">Reference proteome</keyword>
<dbReference type="AlphaFoldDB" id="A0ABD5V9H5"/>
<accession>A0ABD5V9H5</accession>
<dbReference type="Gene3D" id="3.40.980.10">
    <property type="entry name" value="MoaB/Mog-like domain"/>
    <property type="match status" value="1"/>
</dbReference>
<proteinExistence type="predicted"/>
<dbReference type="NCBIfam" id="TIGR00177">
    <property type="entry name" value="molyb_syn"/>
    <property type="match status" value="1"/>
</dbReference>
<dbReference type="SUPFAM" id="SSF53218">
    <property type="entry name" value="Molybdenum cofactor biosynthesis proteins"/>
    <property type="match status" value="1"/>
</dbReference>
<dbReference type="PANTHER" id="PTHR13939">
    <property type="entry name" value="NICOTINAMIDE-NUCLEOTIDE AMIDOHYDROLASE PNCC"/>
    <property type="match status" value="1"/>
</dbReference>
<dbReference type="InterPro" id="IPR036425">
    <property type="entry name" value="MoaB/Mog-like_dom_sf"/>
</dbReference>
<dbReference type="SMART" id="SM00852">
    <property type="entry name" value="MoCF_biosynth"/>
    <property type="match status" value="1"/>
</dbReference>
<dbReference type="InterPro" id="IPR001453">
    <property type="entry name" value="MoaB/Mog_dom"/>
</dbReference>